<keyword evidence="5" id="KW-0560">Oxidoreductase</keyword>
<organism evidence="7 8">
    <name type="scientific">Cladophialophora chaetospira</name>
    <dbReference type="NCBI Taxonomy" id="386627"/>
    <lineage>
        <taxon>Eukaryota</taxon>
        <taxon>Fungi</taxon>
        <taxon>Dikarya</taxon>
        <taxon>Ascomycota</taxon>
        <taxon>Pezizomycotina</taxon>
        <taxon>Eurotiomycetes</taxon>
        <taxon>Chaetothyriomycetidae</taxon>
        <taxon>Chaetothyriales</taxon>
        <taxon>Herpotrichiellaceae</taxon>
        <taxon>Cladophialophora</taxon>
    </lineage>
</organism>
<proteinExistence type="inferred from homology"/>
<dbReference type="Gene3D" id="3.50.50.60">
    <property type="entry name" value="FAD/NAD(P)-binding domain"/>
    <property type="match status" value="2"/>
</dbReference>
<evidence type="ECO:0000313" key="8">
    <source>
        <dbReference type="Proteomes" id="UP001172673"/>
    </source>
</evidence>
<keyword evidence="4" id="KW-0274">FAD</keyword>
<comment type="similarity">
    <text evidence="2">Belongs to the FAD-binding monooxygenase family.</text>
</comment>
<name>A0AA39CP42_9EURO</name>
<dbReference type="InterPro" id="IPR020946">
    <property type="entry name" value="Flavin_mOase-like"/>
</dbReference>
<dbReference type="GO" id="GO:0050661">
    <property type="term" value="F:NADP binding"/>
    <property type="evidence" value="ECO:0007669"/>
    <property type="project" value="InterPro"/>
</dbReference>
<evidence type="ECO:0000256" key="3">
    <source>
        <dbReference type="ARBA" id="ARBA00022630"/>
    </source>
</evidence>
<evidence type="ECO:0000256" key="4">
    <source>
        <dbReference type="ARBA" id="ARBA00022827"/>
    </source>
</evidence>
<feature type="region of interest" description="Disordered" evidence="6">
    <location>
        <begin position="1"/>
        <end position="20"/>
    </location>
</feature>
<gene>
    <name evidence="7" type="ORF">H2200_001491</name>
</gene>
<dbReference type="EMBL" id="JAPDRK010000002">
    <property type="protein sequence ID" value="KAJ9615416.1"/>
    <property type="molecule type" value="Genomic_DNA"/>
</dbReference>
<dbReference type="SUPFAM" id="SSF51905">
    <property type="entry name" value="FAD/NAD(P)-binding domain"/>
    <property type="match status" value="2"/>
</dbReference>
<dbReference type="GO" id="GO:0004499">
    <property type="term" value="F:N,N-dimethylaniline monooxygenase activity"/>
    <property type="evidence" value="ECO:0007669"/>
    <property type="project" value="InterPro"/>
</dbReference>
<dbReference type="InterPro" id="IPR036188">
    <property type="entry name" value="FAD/NAD-bd_sf"/>
</dbReference>
<evidence type="ECO:0008006" key="9">
    <source>
        <dbReference type="Google" id="ProtNLM"/>
    </source>
</evidence>
<sequence length="586" mass="66377">MAVNGERNSQVKDKTNGHVGGQIHEVHGEVKGDSLKHTNLDRFHNKPIHSQRHLKVIVIGAGASGLCFAYKLQRSFSDFTLKLYEKNDGVSGTWLENKYPGYTYSFEPNPDWSNVYASAQEIFQYFDAFKTKYGLQRYCSLRHEVIGATWSNQNGAWDVTVKNLATQETFSDQCDVLISASGILNHWRMPEIPGISSFRGPIVHSAAWNDQIQLSGKDVGLIGNGSSGIQILPALQPDVKKITTFMRSPTWISPPVGNEQRAYTVKEKSQFKDHPEELTKIRKEIDLKQHGLFPLFLRNTDLHETTRVDLTREMKMKINNPAIENSLIPGWGPGCRRLTPGIGYLEALTKPNVELVFGGIESIDENGLVCAGKQYSVDAIVCATGFDTSFRPRFSINGLDNINLQEEWIEPRSYLGLAAPNMPNYFHFLGPNCPIGNGPVLIAIEAQADYMLSFCDRWQTENIHSFVPKQRAVEDFSAFTDKFMERTVWVEDCNSWYKGRSPSGRIAGPWPGSTLHYLETIRQPRYDDWNIEYNGNRFAWLGNGQSQAEVLPAADLGWYIRTEDDGPYLSRRRWIENLTSRRTKPQ</sequence>
<protein>
    <recommendedName>
        <fullName evidence="9">Sterigmatocystin biosynthesis monooxygenase stcW</fullName>
    </recommendedName>
</protein>
<reference evidence="7" key="1">
    <citation type="submission" date="2022-10" db="EMBL/GenBank/DDBJ databases">
        <title>Culturing micro-colonial fungi from biological soil crusts in the Mojave desert and describing Neophaeococcomyces mojavensis, and introducing the new genera and species Taxawa tesnikishii.</title>
        <authorList>
            <person name="Kurbessoian T."/>
            <person name="Stajich J.E."/>
        </authorList>
    </citation>
    <scope>NUCLEOTIDE SEQUENCE</scope>
    <source>
        <strain evidence="7">TK_41</strain>
    </source>
</reference>
<comment type="cofactor">
    <cofactor evidence="1">
        <name>FAD</name>
        <dbReference type="ChEBI" id="CHEBI:57692"/>
    </cofactor>
</comment>
<evidence type="ECO:0000256" key="6">
    <source>
        <dbReference type="SAM" id="MobiDB-lite"/>
    </source>
</evidence>
<keyword evidence="3" id="KW-0285">Flavoprotein</keyword>
<comment type="caution">
    <text evidence="7">The sequence shown here is derived from an EMBL/GenBank/DDBJ whole genome shotgun (WGS) entry which is preliminary data.</text>
</comment>
<dbReference type="PANTHER" id="PTHR42877">
    <property type="entry name" value="L-ORNITHINE N(5)-MONOOXYGENASE-RELATED"/>
    <property type="match status" value="1"/>
</dbReference>
<dbReference type="InterPro" id="IPR051209">
    <property type="entry name" value="FAD-bind_Monooxygenase_sf"/>
</dbReference>
<dbReference type="AlphaFoldDB" id="A0AA39CP42"/>
<keyword evidence="8" id="KW-1185">Reference proteome</keyword>
<dbReference type="Proteomes" id="UP001172673">
    <property type="component" value="Unassembled WGS sequence"/>
</dbReference>
<dbReference type="GO" id="GO:0050660">
    <property type="term" value="F:flavin adenine dinucleotide binding"/>
    <property type="evidence" value="ECO:0007669"/>
    <property type="project" value="InterPro"/>
</dbReference>
<dbReference type="PANTHER" id="PTHR42877:SF8">
    <property type="entry name" value="MONOOXYGENASE"/>
    <property type="match status" value="1"/>
</dbReference>
<evidence type="ECO:0000256" key="2">
    <source>
        <dbReference type="ARBA" id="ARBA00010139"/>
    </source>
</evidence>
<evidence type="ECO:0000256" key="1">
    <source>
        <dbReference type="ARBA" id="ARBA00001974"/>
    </source>
</evidence>
<dbReference type="Pfam" id="PF00743">
    <property type="entry name" value="FMO-like"/>
    <property type="match status" value="1"/>
</dbReference>
<evidence type="ECO:0000313" key="7">
    <source>
        <dbReference type="EMBL" id="KAJ9615416.1"/>
    </source>
</evidence>
<accession>A0AA39CP42</accession>
<evidence type="ECO:0000256" key="5">
    <source>
        <dbReference type="ARBA" id="ARBA00023002"/>
    </source>
</evidence>